<evidence type="ECO:0000256" key="1">
    <source>
        <dbReference type="ARBA" id="ARBA00004651"/>
    </source>
</evidence>
<dbReference type="InterPro" id="IPR003439">
    <property type="entry name" value="ABC_transporter-like_ATP-bd"/>
</dbReference>
<dbReference type="PROSITE" id="PS50893">
    <property type="entry name" value="ABC_TRANSPORTER_2"/>
    <property type="match status" value="1"/>
</dbReference>
<evidence type="ECO:0000256" key="3">
    <source>
        <dbReference type="ARBA" id="ARBA00022692"/>
    </source>
</evidence>
<dbReference type="GO" id="GO:0016887">
    <property type="term" value="F:ATP hydrolysis activity"/>
    <property type="evidence" value="ECO:0007669"/>
    <property type="project" value="InterPro"/>
</dbReference>
<dbReference type="Proteomes" id="UP000245872">
    <property type="component" value="Chromosome"/>
</dbReference>
<keyword evidence="12" id="KW-1185">Reference proteome</keyword>
<proteinExistence type="predicted"/>
<evidence type="ECO:0000256" key="8">
    <source>
        <dbReference type="SAM" id="Phobius"/>
    </source>
</evidence>
<dbReference type="Pfam" id="PF00005">
    <property type="entry name" value="ABC_tran"/>
    <property type="match status" value="1"/>
</dbReference>
<dbReference type="InterPro" id="IPR036640">
    <property type="entry name" value="ABC1_TM_sf"/>
</dbReference>
<dbReference type="FunFam" id="3.40.50.300:FF:000287">
    <property type="entry name" value="Multidrug ABC transporter ATP-binding protein"/>
    <property type="match status" value="1"/>
</dbReference>
<dbReference type="OrthoDB" id="9769115at2"/>
<dbReference type="InterPro" id="IPR003593">
    <property type="entry name" value="AAA+_ATPase"/>
</dbReference>
<feature type="transmembrane region" description="Helical" evidence="8">
    <location>
        <begin position="155"/>
        <end position="174"/>
    </location>
</feature>
<dbReference type="PANTHER" id="PTHR24221">
    <property type="entry name" value="ATP-BINDING CASSETTE SUB-FAMILY B"/>
    <property type="match status" value="1"/>
</dbReference>
<sequence length="583" mass="67112">MRTIQFILKLIQPYRTYILGNIFVVLCASIDTNLRPYLIKLLINTAMDANRNSLLTISKIYAFVQIVQICLWTFNDWCLIQYSHSLRAYVITLLMERIRNYPYNFYQKHASGSIMAKINDASNLLPDIIFVIIYQFMQVTLSIFFALFLLARIHYILAVEMVIWISFFLIHTYFSISRGNALTMEYTKARANIWGYITDYLSNILNVHCFSREHYEKQRLHNTNSRVIENSKTYGYFLMRIHFFQSVLIALYTICFLSSVTYLQSISYITPGDLVLIFMLNFRIADKLNELLSQLCLFFTNWRTAMGALEVYNFPMEIQDQDNAKPIIVSHGQIIFDKVYFHYEKSKPLFQNISLTIQPRQRVGLVGNSGSGKTTFLNLILRLFNVNAGNILVDGQEVQSITRASLREAISVIPQLPTLFQRTIRENILYGKLDATDDEIIDAAKKAHAHQFIQQLSRGYETVIGAHGTQLSGGQIQRIAIARAFLNSAPILLLDESTSQLDPLTEKKIQISLRYLMQNKTTVIIAHKLSTLLKMDRILVFDQGQIVQDGTHAELLQQTGLYKVLWYAQEQNALIPTMDSVVS</sequence>
<evidence type="ECO:0000259" key="10">
    <source>
        <dbReference type="PROSITE" id="PS50929"/>
    </source>
</evidence>
<dbReference type="InterPro" id="IPR027417">
    <property type="entry name" value="P-loop_NTPase"/>
</dbReference>
<dbReference type="EMBL" id="CP029619">
    <property type="protein sequence ID" value="AWN81400.1"/>
    <property type="molecule type" value="Genomic_DNA"/>
</dbReference>
<evidence type="ECO:0000256" key="6">
    <source>
        <dbReference type="ARBA" id="ARBA00022989"/>
    </source>
</evidence>
<dbReference type="AlphaFoldDB" id="A0A2Z3LH77"/>
<dbReference type="InterPro" id="IPR017871">
    <property type="entry name" value="ABC_transporter-like_CS"/>
</dbReference>
<dbReference type="PROSITE" id="PS50929">
    <property type="entry name" value="ABC_TM1F"/>
    <property type="match status" value="1"/>
</dbReference>
<keyword evidence="2" id="KW-0813">Transport</keyword>
<keyword evidence="6 8" id="KW-1133">Transmembrane helix</keyword>
<feature type="transmembrane region" description="Helical" evidence="8">
    <location>
        <begin position="241"/>
        <end position="260"/>
    </location>
</feature>
<feature type="domain" description="ABC transporter" evidence="9">
    <location>
        <begin position="334"/>
        <end position="568"/>
    </location>
</feature>
<dbReference type="SUPFAM" id="SSF52540">
    <property type="entry name" value="P-loop containing nucleoside triphosphate hydrolases"/>
    <property type="match status" value="1"/>
</dbReference>
<feature type="transmembrane region" description="Helical" evidence="8">
    <location>
        <begin position="124"/>
        <end position="149"/>
    </location>
</feature>
<comment type="subcellular location">
    <subcellularLocation>
        <location evidence="1">Cell membrane</location>
        <topology evidence="1">Multi-pass membrane protein</topology>
    </subcellularLocation>
</comment>
<dbReference type="GO" id="GO:0005886">
    <property type="term" value="C:plasma membrane"/>
    <property type="evidence" value="ECO:0007669"/>
    <property type="project" value="UniProtKB-SubCell"/>
</dbReference>
<accession>A0A2Z3LH77</accession>
<dbReference type="GO" id="GO:0005524">
    <property type="term" value="F:ATP binding"/>
    <property type="evidence" value="ECO:0007669"/>
    <property type="project" value="UniProtKB-KW"/>
</dbReference>
<keyword evidence="7 8" id="KW-0472">Membrane</keyword>
<evidence type="ECO:0000256" key="5">
    <source>
        <dbReference type="ARBA" id="ARBA00022840"/>
    </source>
</evidence>
<evidence type="ECO:0000313" key="12">
    <source>
        <dbReference type="Proteomes" id="UP000245872"/>
    </source>
</evidence>
<dbReference type="Gene3D" id="1.20.1560.10">
    <property type="entry name" value="ABC transporter type 1, transmembrane domain"/>
    <property type="match status" value="1"/>
</dbReference>
<dbReference type="KEGG" id="cher:DK880_00062"/>
<keyword evidence="4" id="KW-0547">Nucleotide-binding</keyword>
<reference evidence="11 12" key="1">
    <citation type="submission" date="2018-05" db="EMBL/GenBank/DDBJ databases">
        <title>Candidatus Cardinium hertigii Genome Assembly.</title>
        <authorList>
            <person name="Showmaker K.C."/>
            <person name="Walden K.O."/>
            <person name="Fields C.J."/>
            <person name="Lambert K.N."/>
            <person name="Hudson M.E."/>
        </authorList>
    </citation>
    <scope>NUCLEOTIDE SEQUENCE [LARGE SCALE GENOMIC DNA]</scope>
    <source>
        <strain evidence="12">cHgTN10</strain>
    </source>
</reference>
<keyword evidence="5 11" id="KW-0067">ATP-binding</keyword>
<dbReference type="RefSeq" id="WP_109996866.1">
    <property type="nucleotide sequence ID" value="NZ_CP029619.1"/>
</dbReference>
<evidence type="ECO:0000259" key="9">
    <source>
        <dbReference type="PROSITE" id="PS50893"/>
    </source>
</evidence>
<dbReference type="InterPro" id="IPR039421">
    <property type="entry name" value="Type_1_exporter"/>
</dbReference>
<keyword evidence="3 8" id="KW-0812">Transmembrane</keyword>
<organism evidence="11 12">
    <name type="scientific">Candidatus Cardinium hertigii</name>
    <dbReference type="NCBI Taxonomy" id="247481"/>
    <lineage>
        <taxon>Bacteria</taxon>
        <taxon>Pseudomonadati</taxon>
        <taxon>Bacteroidota</taxon>
        <taxon>Cytophagia</taxon>
        <taxon>Cytophagales</taxon>
        <taxon>Amoebophilaceae</taxon>
        <taxon>Candidatus Cardinium</taxon>
    </lineage>
</organism>
<dbReference type="InterPro" id="IPR011527">
    <property type="entry name" value="ABC1_TM_dom"/>
</dbReference>
<evidence type="ECO:0000313" key="11">
    <source>
        <dbReference type="EMBL" id="AWN81400.1"/>
    </source>
</evidence>
<dbReference type="PROSITE" id="PS00211">
    <property type="entry name" value="ABC_TRANSPORTER_1"/>
    <property type="match status" value="1"/>
</dbReference>
<dbReference type="PANTHER" id="PTHR24221:SF654">
    <property type="entry name" value="ATP-BINDING CASSETTE SUB-FAMILY B MEMBER 6"/>
    <property type="match status" value="1"/>
</dbReference>
<feature type="domain" description="ABC transmembrane type-1" evidence="10">
    <location>
        <begin position="22"/>
        <end position="295"/>
    </location>
</feature>
<name>A0A2Z3LH77_9BACT</name>
<gene>
    <name evidence="11" type="ORF">DK880_00062</name>
</gene>
<evidence type="ECO:0000256" key="4">
    <source>
        <dbReference type="ARBA" id="ARBA00022741"/>
    </source>
</evidence>
<dbReference type="Pfam" id="PF00664">
    <property type="entry name" value="ABC_membrane"/>
    <property type="match status" value="1"/>
</dbReference>
<evidence type="ECO:0000256" key="2">
    <source>
        <dbReference type="ARBA" id="ARBA00022448"/>
    </source>
</evidence>
<protein>
    <submittedName>
        <fullName evidence="11">Putative ABC transporter ATP-binding protein</fullName>
    </submittedName>
</protein>
<dbReference type="SUPFAM" id="SSF90123">
    <property type="entry name" value="ABC transporter transmembrane region"/>
    <property type="match status" value="1"/>
</dbReference>
<dbReference type="GO" id="GO:0034040">
    <property type="term" value="F:ATPase-coupled lipid transmembrane transporter activity"/>
    <property type="evidence" value="ECO:0007669"/>
    <property type="project" value="TreeGrafter"/>
</dbReference>
<dbReference type="GO" id="GO:0140359">
    <property type="term" value="F:ABC-type transporter activity"/>
    <property type="evidence" value="ECO:0007669"/>
    <property type="project" value="InterPro"/>
</dbReference>
<evidence type="ECO:0000256" key="7">
    <source>
        <dbReference type="ARBA" id="ARBA00023136"/>
    </source>
</evidence>
<dbReference type="SMART" id="SM00382">
    <property type="entry name" value="AAA"/>
    <property type="match status" value="1"/>
</dbReference>
<dbReference type="Gene3D" id="3.40.50.300">
    <property type="entry name" value="P-loop containing nucleotide triphosphate hydrolases"/>
    <property type="match status" value="1"/>
</dbReference>